<dbReference type="PANTHER" id="PTHR42852">
    <property type="entry name" value="THIOL:DISULFIDE INTERCHANGE PROTEIN DSBE"/>
    <property type="match status" value="1"/>
</dbReference>
<dbReference type="EMBL" id="CP136051">
    <property type="protein sequence ID" value="WOK04786.1"/>
    <property type="molecule type" value="Genomic_DNA"/>
</dbReference>
<keyword evidence="1" id="KW-0812">Transmembrane</keyword>
<organism evidence="3 4">
    <name type="scientific">Imperialibacter roseus</name>
    <dbReference type="NCBI Taxonomy" id="1324217"/>
    <lineage>
        <taxon>Bacteria</taxon>
        <taxon>Pseudomonadati</taxon>
        <taxon>Bacteroidota</taxon>
        <taxon>Cytophagia</taxon>
        <taxon>Cytophagales</taxon>
        <taxon>Flammeovirgaceae</taxon>
        <taxon>Imperialibacter</taxon>
    </lineage>
</organism>
<dbReference type="PANTHER" id="PTHR42852:SF17">
    <property type="entry name" value="THIOREDOXIN-LIKE PROTEIN HI_1115"/>
    <property type="match status" value="1"/>
</dbReference>
<proteinExistence type="predicted"/>
<reference evidence="3 4" key="1">
    <citation type="journal article" date="2023" name="Microbiol. Resour. Announc.">
        <title>Complete Genome Sequence of Imperialibacter roseus strain P4T.</title>
        <authorList>
            <person name="Tizabi D.R."/>
            <person name="Bachvaroff T."/>
            <person name="Hill R.T."/>
        </authorList>
    </citation>
    <scope>NUCLEOTIDE SEQUENCE [LARGE SCALE GENOMIC DNA]</scope>
    <source>
        <strain evidence="3 4">P4T</strain>
    </source>
</reference>
<sequence>MDKKKKREIIEWAVILGVMATLYFTGLHTEVIGTLQRGILATGIMAPSEPESTLSLTESDYQFQLEDLNGKVSSFNELKGKTVFINLWATWCPPCIAEMPEIQDLYDKVGSDKVVFVMISLDDEREKAIKFIQKKEYTFPVYTLVSGLPAVFHSQSIPTTFVIAPDGQVKVQQFGMASYDTEEFRNLLLSL</sequence>
<gene>
    <name evidence="3" type="ORF">RT717_17020</name>
</gene>
<dbReference type="CDD" id="cd02966">
    <property type="entry name" value="TlpA_like_family"/>
    <property type="match status" value="1"/>
</dbReference>
<dbReference type="Proteomes" id="UP001302349">
    <property type="component" value="Chromosome"/>
</dbReference>
<evidence type="ECO:0000313" key="4">
    <source>
        <dbReference type="Proteomes" id="UP001302349"/>
    </source>
</evidence>
<dbReference type="Pfam" id="PF00578">
    <property type="entry name" value="AhpC-TSA"/>
    <property type="match status" value="1"/>
</dbReference>
<protein>
    <submittedName>
        <fullName evidence="3">TlpA disulfide reductase family protein</fullName>
    </submittedName>
</protein>
<feature type="transmembrane region" description="Helical" evidence="1">
    <location>
        <begin position="9"/>
        <end position="27"/>
    </location>
</feature>
<dbReference type="RefSeq" id="WP_317487586.1">
    <property type="nucleotide sequence ID" value="NZ_CP136051.1"/>
</dbReference>
<feature type="domain" description="Thioredoxin" evidence="2">
    <location>
        <begin position="54"/>
        <end position="191"/>
    </location>
</feature>
<keyword evidence="4" id="KW-1185">Reference proteome</keyword>
<keyword evidence="1" id="KW-1133">Transmembrane helix</keyword>
<name>A0ABZ0IJD0_9BACT</name>
<keyword evidence="1" id="KW-0472">Membrane</keyword>
<dbReference type="PROSITE" id="PS51352">
    <property type="entry name" value="THIOREDOXIN_2"/>
    <property type="match status" value="1"/>
</dbReference>
<dbReference type="SUPFAM" id="SSF52833">
    <property type="entry name" value="Thioredoxin-like"/>
    <property type="match status" value="1"/>
</dbReference>
<dbReference type="InterPro" id="IPR036249">
    <property type="entry name" value="Thioredoxin-like_sf"/>
</dbReference>
<dbReference type="InterPro" id="IPR013766">
    <property type="entry name" value="Thioredoxin_domain"/>
</dbReference>
<evidence type="ECO:0000256" key="1">
    <source>
        <dbReference type="SAM" id="Phobius"/>
    </source>
</evidence>
<accession>A0ABZ0IJD0</accession>
<dbReference type="InterPro" id="IPR050553">
    <property type="entry name" value="Thioredoxin_ResA/DsbE_sf"/>
</dbReference>
<dbReference type="Gene3D" id="3.40.30.10">
    <property type="entry name" value="Glutaredoxin"/>
    <property type="match status" value="1"/>
</dbReference>
<evidence type="ECO:0000313" key="3">
    <source>
        <dbReference type="EMBL" id="WOK04786.1"/>
    </source>
</evidence>
<evidence type="ECO:0000259" key="2">
    <source>
        <dbReference type="PROSITE" id="PS51352"/>
    </source>
</evidence>
<dbReference type="InterPro" id="IPR000866">
    <property type="entry name" value="AhpC/TSA"/>
</dbReference>